<dbReference type="WBParaSite" id="nRc.2.0.1.t22657-RA">
    <property type="protein sequence ID" value="nRc.2.0.1.t22657-RA"/>
    <property type="gene ID" value="nRc.2.0.1.g22657"/>
</dbReference>
<name>A0A915J920_ROMCU</name>
<proteinExistence type="predicted"/>
<evidence type="ECO:0000313" key="1">
    <source>
        <dbReference type="Proteomes" id="UP000887565"/>
    </source>
</evidence>
<reference evidence="2" key="1">
    <citation type="submission" date="2022-11" db="UniProtKB">
        <authorList>
            <consortium name="WormBaseParasite"/>
        </authorList>
    </citation>
    <scope>IDENTIFICATION</scope>
</reference>
<sequence>SRATAVASKPNLSSLPPGSSIENGITHVPLKCISPEVIDLVLPQTWSKDLKQSEKKDEISKLCHKDGVLCLESHRLPLEI</sequence>
<keyword evidence="1" id="KW-1185">Reference proteome</keyword>
<dbReference type="AlphaFoldDB" id="A0A915J920"/>
<protein>
    <submittedName>
        <fullName evidence="2">Prolactin receptor</fullName>
    </submittedName>
</protein>
<organism evidence="1 2">
    <name type="scientific">Romanomermis culicivorax</name>
    <name type="common">Nematode worm</name>
    <dbReference type="NCBI Taxonomy" id="13658"/>
    <lineage>
        <taxon>Eukaryota</taxon>
        <taxon>Metazoa</taxon>
        <taxon>Ecdysozoa</taxon>
        <taxon>Nematoda</taxon>
        <taxon>Enoplea</taxon>
        <taxon>Dorylaimia</taxon>
        <taxon>Mermithida</taxon>
        <taxon>Mermithoidea</taxon>
        <taxon>Mermithidae</taxon>
        <taxon>Romanomermis</taxon>
    </lineage>
</organism>
<dbReference type="Proteomes" id="UP000887565">
    <property type="component" value="Unplaced"/>
</dbReference>
<accession>A0A915J920</accession>
<evidence type="ECO:0000313" key="2">
    <source>
        <dbReference type="WBParaSite" id="nRc.2.0.1.t22657-RA"/>
    </source>
</evidence>